<evidence type="ECO:0000313" key="2">
    <source>
        <dbReference type="EMBL" id="KJY52433.1"/>
    </source>
</evidence>
<dbReference type="Proteomes" id="UP000033648">
    <property type="component" value="Unassembled WGS sequence"/>
</dbReference>
<keyword evidence="1" id="KW-0812">Transmembrane</keyword>
<dbReference type="EMBL" id="JWME01000004">
    <property type="protein sequence ID" value="KJY52433.1"/>
    <property type="molecule type" value="Genomic_DNA"/>
</dbReference>
<accession>A0A0F4L2I0</accession>
<organism evidence="2 3">
    <name type="scientific">Bifidobacterium asteroides</name>
    <dbReference type="NCBI Taxonomy" id="1684"/>
    <lineage>
        <taxon>Bacteria</taxon>
        <taxon>Bacillati</taxon>
        <taxon>Actinomycetota</taxon>
        <taxon>Actinomycetes</taxon>
        <taxon>Bifidobacteriales</taxon>
        <taxon>Bifidobacteriaceae</taxon>
        <taxon>Bifidobacterium</taxon>
    </lineage>
</organism>
<keyword evidence="1" id="KW-1133">Transmembrane helix</keyword>
<feature type="transmembrane region" description="Helical" evidence="1">
    <location>
        <begin position="88"/>
        <end position="107"/>
    </location>
</feature>
<proteinExistence type="predicted"/>
<gene>
    <name evidence="2" type="ORF">JF69_01230</name>
</gene>
<reference evidence="2 3" key="1">
    <citation type="submission" date="2014-12" db="EMBL/GenBank/DDBJ databases">
        <title>Comparative genomics of the lactic acid bacteria isolated from the honey bee gut.</title>
        <authorList>
            <person name="Ellegaard K.M."/>
            <person name="Tamarit D."/>
            <person name="Javelind E."/>
            <person name="Olofsson T."/>
            <person name="Andersson S.G."/>
            <person name="Vasquez A."/>
        </authorList>
    </citation>
    <scope>NUCLEOTIDE SEQUENCE [LARGE SCALE GENOMIC DNA]</scope>
    <source>
        <strain evidence="2 3">Bin2</strain>
    </source>
</reference>
<keyword evidence="1" id="KW-0472">Membrane</keyword>
<dbReference type="Pfam" id="PF14019">
    <property type="entry name" value="DUF4235"/>
    <property type="match status" value="1"/>
</dbReference>
<comment type="caution">
    <text evidence="2">The sequence shown here is derived from an EMBL/GenBank/DDBJ whole genome shotgun (WGS) entry which is preliminary data.</text>
</comment>
<dbReference type="AlphaFoldDB" id="A0A0F4L2I0"/>
<evidence type="ECO:0008006" key="4">
    <source>
        <dbReference type="Google" id="ProtNLM"/>
    </source>
</evidence>
<dbReference type="InterPro" id="IPR025329">
    <property type="entry name" value="DUF4235"/>
</dbReference>
<name>A0A0F4L2I0_9BIFI</name>
<feature type="transmembrane region" description="Helical" evidence="1">
    <location>
        <begin position="47"/>
        <end position="68"/>
    </location>
</feature>
<evidence type="ECO:0000313" key="3">
    <source>
        <dbReference type="Proteomes" id="UP000033648"/>
    </source>
</evidence>
<dbReference type="PATRIC" id="fig|1684.4.peg.134"/>
<protein>
    <recommendedName>
        <fullName evidence="4">DUF4235 domain-containing protein</fullName>
    </recommendedName>
</protein>
<evidence type="ECO:0000256" key="1">
    <source>
        <dbReference type="SAM" id="Phobius"/>
    </source>
</evidence>
<dbReference type="OrthoDB" id="3240197at2"/>
<sequence>MTDSGRKPGGMADQVVGMLHQVDGKVNDMRNSIESDPESLTDKLVKFALPSIAALLAGKLFQAFWGGLVRKRNGGVDSPEEDQESATAGLLFGVLSAAVTALVSGLFERGSQALIDRRHQR</sequence>